<evidence type="ECO:0000256" key="1">
    <source>
        <dbReference type="SAM" id="MobiDB-lite"/>
    </source>
</evidence>
<feature type="region of interest" description="Disordered" evidence="1">
    <location>
        <begin position="1"/>
        <end position="27"/>
    </location>
</feature>
<comment type="caution">
    <text evidence="2">The sequence shown here is derived from an EMBL/GenBank/DDBJ whole genome shotgun (WGS) entry which is preliminary data.</text>
</comment>
<sequence length="70" mass="8100">MDKDAQNFLLTTPQKESQREESNLRPTDYESVALPTELRWPYGVCAPELIENIQFNLHCQGQHFISYSGN</sequence>
<organism evidence="2">
    <name type="scientific">marine sediment metagenome</name>
    <dbReference type="NCBI Taxonomy" id="412755"/>
    <lineage>
        <taxon>unclassified sequences</taxon>
        <taxon>metagenomes</taxon>
        <taxon>ecological metagenomes</taxon>
    </lineage>
</organism>
<name>X1LHA6_9ZZZZ</name>
<gene>
    <name evidence="2" type="ORF">S06H3_36528</name>
</gene>
<dbReference type="AlphaFoldDB" id="X1LHA6"/>
<dbReference type="AntiFam" id="ANF00011">
    <property type="entry name" value="tRNA translation"/>
</dbReference>
<evidence type="ECO:0000313" key="2">
    <source>
        <dbReference type="EMBL" id="GAI18468.1"/>
    </source>
</evidence>
<proteinExistence type="predicted"/>
<protein>
    <submittedName>
        <fullName evidence="2">Uncharacterized protein</fullName>
    </submittedName>
</protein>
<dbReference type="EMBL" id="BARV01022135">
    <property type="protein sequence ID" value="GAI18468.1"/>
    <property type="molecule type" value="Genomic_DNA"/>
</dbReference>
<reference evidence="2" key="1">
    <citation type="journal article" date="2014" name="Front. Microbiol.">
        <title>High frequency of phylogenetically diverse reductive dehalogenase-homologous genes in deep subseafloor sedimentary metagenomes.</title>
        <authorList>
            <person name="Kawai M."/>
            <person name="Futagami T."/>
            <person name="Toyoda A."/>
            <person name="Takaki Y."/>
            <person name="Nishi S."/>
            <person name="Hori S."/>
            <person name="Arai W."/>
            <person name="Tsubouchi T."/>
            <person name="Morono Y."/>
            <person name="Uchiyama I."/>
            <person name="Ito T."/>
            <person name="Fujiyama A."/>
            <person name="Inagaki F."/>
            <person name="Takami H."/>
        </authorList>
    </citation>
    <scope>NUCLEOTIDE SEQUENCE</scope>
    <source>
        <strain evidence="2">Expedition CK06-06</strain>
    </source>
</reference>
<accession>X1LHA6</accession>